<keyword evidence="10" id="KW-0732">Signal</keyword>
<evidence type="ECO:0000256" key="3">
    <source>
        <dbReference type="ARBA" id="ARBA00022448"/>
    </source>
</evidence>
<accession>A0A4U1B797</accession>
<dbReference type="InterPro" id="IPR006260">
    <property type="entry name" value="TonB/TolA_C"/>
</dbReference>
<dbReference type="GO" id="GO:0015031">
    <property type="term" value="P:protein transport"/>
    <property type="evidence" value="ECO:0007669"/>
    <property type="project" value="UniProtKB-KW"/>
</dbReference>
<dbReference type="PANTHER" id="PTHR33446:SF14">
    <property type="entry name" value="PROTEIN TONB"/>
    <property type="match status" value="1"/>
</dbReference>
<dbReference type="Gene3D" id="3.30.1150.10">
    <property type="match status" value="1"/>
</dbReference>
<protein>
    <submittedName>
        <fullName evidence="12">Energy transducer TonB</fullName>
    </submittedName>
</protein>
<evidence type="ECO:0000256" key="10">
    <source>
        <dbReference type="SAM" id="SignalP"/>
    </source>
</evidence>
<dbReference type="OrthoDB" id="5956919at2"/>
<keyword evidence="4" id="KW-1003">Cell membrane</keyword>
<feature type="chain" id="PRO_5020641898" evidence="10">
    <location>
        <begin position="23"/>
        <end position="360"/>
    </location>
</feature>
<dbReference type="SUPFAM" id="SSF74653">
    <property type="entry name" value="TolA/TonB C-terminal domain"/>
    <property type="match status" value="1"/>
</dbReference>
<keyword evidence="7" id="KW-0653">Protein transport</keyword>
<evidence type="ECO:0000256" key="4">
    <source>
        <dbReference type="ARBA" id="ARBA00022475"/>
    </source>
</evidence>
<keyword evidence="5" id="KW-0997">Cell inner membrane</keyword>
<comment type="caution">
    <text evidence="12">The sequence shown here is derived from an EMBL/GenBank/DDBJ whole genome shotgun (WGS) entry which is preliminary data.</text>
</comment>
<feature type="domain" description="TonB C-terminal" evidence="11">
    <location>
        <begin position="36"/>
        <end position="133"/>
    </location>
</feature>
<dbReference type="Pfam" id="PF03544">
    <property type="entry name" value="TonB_C"/>
    <property type="match status" value="1"/>
</dbReference>
<dbReference type="InterPro" id="IPR051045">
    <property type="entry name" value="TonB-dependent_transducer"/>
</dbReference>
<evidence type="ECO:0000256" key="9">
    <source>
        <dbReference type="ARBA" id="ARBA00023136"/>
    </source>
</evidence>
<evidence type="ECO:0000256" key="5">
    <source>
        <dbReference type="ARBA" id="ARBA00022519"/>
    </source>
</evidence>
<reference evidence="12 13" key="1">
    <citation type="submission" date="2019-04" db="EMBL/GenBank/DDBJ databases">
        <title>Thalassotalea guangxiensis sp. nov., isolated from sediment of the coastal wetland.</title>
        <authorList>
            <person name="Zheng S."/>
            <person name="Zhang D."/>
        </authorList>
    </citation>
    <scope>NUCLEOTIDE SEQUENCE [LARGE SCALE GENOMIC DNA]</scope>
    <source>
        <strain evidence="12 13">ZS-4</strain>
    </source>
</reference>
<gene>
    <name evidence="12" type="ORF">E8M12_06125</name>
</gene>
<evidence type="ECO:0000259" key="11">
    <source>
        <dbReference type="PROSITE" id="PS52015"/>
    </source>
</evidence>
<keyword evidence="9" id="KW-0472">Membrane</keyword>
<evidence type="ECO:0000256" key="1">
    <source>
        <dbReference type="ARBA" id="ARBA00004383"/>
    </source>
</evidence>
<feature type="signal peptide" evidence="10">
    <location>
        <begin position="1"/>
        <end position="22"/>
    </location>
</feature>
<comment type="subcellular location">
    <subcellularLocation>
        <location evidence="1">Cell inner membrane</location>
        <topology evidence="1">Single-pass membrane protein</topology>
        <orientation evidence="1">Periplasmic side</orientation>
    </subcellularLocation>
</comment>
<name>A0A4U1B797_9GAMM</name>
<evidence type="ECO:0000256" key="7">
    <source>
        <dbReference type="ARBA" id="ARBA00022927"/>
    </source>
</evidence>
<dbReference type="GO" id="GO:0005886">
    <property type="term" value="C:plasma membrane"/>
    <property type="evidence" value="ECO:0007669"/>
    <property type="project" value="UniProtKB-SubCell"/>
</dbReference>
<keyword evidence="13" id="KW-1185">Reference proteome</keyword>
<evidence type="ECO:0000256" key="8">
    <source>
        <dbReference type="ARBA" id="ARBA00022989"/>
    </source>
</evidence>
<keyword evidence="6" id="KW-0812">Transmembrane</keyword>
<comment type="similarity">
    <text evidence="2">Belongs to the TonB family.</text>
</comment>
<organism evidence="12 13">
    <name type="scientific">Thalassotalea mangrovi</name>
    <dbReference type="NCBI Taxonomy" id="2572245"/>
    <lineage>
        <taxon>Bacteria</taxon>
        <taxon>Pseudomonadati</taxon>
        <taxon>Pseudomonadota</taxon>
        <taxon>Gammaproteobacteria</taxon>
        <taxon>Alteromonadales</taxon>
        <taxon>Colwelliaceae</taxon>
        <taxon>Thalassotalea</taxon>
    </lineage>
</organism>
<dbReference type="PROSITE" id="PS52015">
    <property type="entry name" value="TONB_CTD"/>
    <property type="match status" value="1"/>
</dbReference>
<dbReference type="NCBIfam" id="TIGR01352">
    <property type="entry name" value="tonB_Cterm"/>
    <property type="match status" value="1"/>
</dbReference>
<evidence type="ECO:0000256" key="2">
    <source>
        <dbReference type="ARBA" id="ARBA00006555"/>
    </source>
</evidence>
<keyword evidence="3" id="KW-0813">Transport</keyword>
<dbReference type="EMBL" id="SWDB01000011">
    <property type="protein sequence ID" value="TKB45820.1"/>
    <property type="molecule type" value="Genomic_DNA"/>
</dbReference>
<evidence type="ECO:0000313" key="13">
    <source>
        <dbReference type="Proteomes" id="UP000307999"/>
    </source>
</evidence>
<dbReference type="GO" id="GO:0055085">
    <property type="term" value="P:transmembrane transport"/>
    <property type="evidence" value="ECO:0007669"/>
    <property type="project" value="InterPro"/>
</dbReference>
<dbReference type="Proteomes" id="UP000307999">
    <property type="component" value="Unassembled WGS sequence"/>
</dbReference>
<proteinExistence type="inferred from homology"/>
<sequence>MIVPGKLSTLIPLLVAATYVHAEEHRNTDNVAQTLTSFVSAEVLNREHPKYPKAAARRGQSGRVEMTYTVEPDGKVSNIIPTNYSGSRTFIKEATKAVSKWQYSPAMENGKPVQSCLHSVRLDFKIGNGNPEKFSRFYNKSIDILTSGNTEDIARLQGELDAYTTNIVNEREALTLLKFYHASSIQDETLAQSYLAQLDLKTLKNVVPDIWPKLAMNKANLYAKQQKIADALELVNLLLDDTQETFTPLELTEFKNNLIGFQKSDSHLVIQGKVGSLGHWHHNLTRKSFAINRVQGDLESVDVRCDNKRRLYEVNETTLWKLPLEWKNCQVYISGDTDASFELVEYPSLRNDENAVASSD</sequence>
<dbReference type="AlphaFoldDB" id="A0A4U1B797"/>
<keyword evidence="8" id="KW-1133">Transmembrane helix</keyword>
<dbReference type="PANTHER" id="PTHR33446">
    <property type="entry name" value="PROTEIN TONB-RELATED"/>
    <property type="match status" value="1"/>
</dbReference>
<evidence type="ECO:0000256" key="6">
    <source>
        <dbReference type="ARBA" id="ARBA00022692"/>
    </source>
</evidence>
<evidence type="ECO:0000313" key="12">
    <source>
        <dbReference type="EMBL" id="TKB45820.1"/>
    </source>
</evidence>
<dbReference type="InterPro" id="IPR037682">
    <property type="entry name" value="TonB_C"/>
</dbReference>